<evidence type="ECO:0000313" key="1">
    <source>
        <dbReference type="EMBL" id="GGC77890.1"/>
    </source>
</evidence>
<name>A0ABQ1NI46_9BACI</name>
<evidence type="ECO:0000313" key="2">
    <source>
        <dbReference type="Proteomes" id="UP000619534"/>
    </source>
</evidence>
<comment type="caution">
    <text evidence="1">The sequence shown here is derived from an EMBL/GenBank/DDBJ whole genome shotgun (WGS) entry which is preliminary data.</text>
</comment>
<accession>A0ABQ1NI46</accession>
<dbReference type="EMBL" id="BMCJ01000001">
    <property type="protein sequence ID" value="GGC77890.1"/>
    <property type="molecule type" value="Genomic_DNA"/>
</dbReference>
<dbReference type="RefSeq" id="WP_062445122.1">
    <property type="nucleotide sequence ID" value="NZ_BMCJ01000001.1"/>
</dbReference>
<protein>
    <submittedName>
        <fullName evidence="1">Uncharacterized protein</fullName>
    </submittedName>
</protein>
<sequence length="88" mass="10158">MNFSGEILAGEFDRDSDAFILQQVKQLSTSSSLNKDQFDAIYHYLIMNQDDTGGQVLSLNDQLLVRLNQEELQNFIADLDRIKNIFWT</sequence>
<organism evidence="1 2">
    <name type="scientific">Thalassobacillus devorans</name>
    <dbReference type="NCBI Taxonomy" id="279813"/>
    <lineage>
        <taxon>Bacteria</taxon>
        <taxon>Bacillati</taxon>
        <taxon>Bacillota</taxon>
        <taxon>Bacilli</taxon>
        <taxon>Bacillales</taxon>
        <taxon>Bacillaceae</taxon>
        <taxon>Thalassobacillus</taxon>
    </lineage>
</organism>
<gene>
    <name evidence="1" type="ORF">GCM10007216_05520</name>
</gene>
<reference evidence="2" key="1">
    <citation type="journal article" date="2019" name="Int. J. Syst. Evol. Microbiol.">
        <title>The Global Catalogue of Microorganisms (GCM) 10K type strain sequencing project: providing services to taxonomists for standard genome sequencing and annotation.</title>
        <authorList>
            <consortium name="The Broad Institute Genomics Platform"/>
            <consortium name="The Broad Institute Genome Sequencing Center for Infectious Disease"/>
            <person name="Wu L."/>
            <person name="Ma J."/>
        </authorList>
    </citation>
    <scope>NUCLEOTIDE SEQUENCE [LARGE SCALE GENOMIC DNA]</scope>
    <source>
        <strain evidence="2">CCM 7282</strain>
    </source>
</reference>
<dbReference type="Proteomes" id="UP000619534">
    <property type="component" value="Unassembled WGS sequence"/>
</dbReference>
<keyword evidence="2" id="KW-1185">Reference proteome</keyword>
<proteinExistence type="predicted"/>